<reference evidence="1 2" key="1">
    <citation type="journal article" date="2011" name="J. Bacteriol.">
        <title>Genome sequence of Helicobacter bizzozeronii strain CIII-1, an isolate from human gastric mucosa.</title>
        <authorList>
            <person name="Schott T."/>
            <person name="Rossi M."/>
            <person name="Hanninen M.L."/>
        </authorList>
    </citation>
    <scope>NUCLEOTIDE SEQUENCE [LARGE SCALE GENOMIC DNA]</scope>
    <source>
        <strain evidence="1 2">CIII-1</strain>
    </source>
</reference>
<name>F8KPJ7_HELBC</name>
<dbReference type="HOGENOM" id="CLU_2422884_0_0_7"/>
<protein>
    <submittedName>
        <fullName evidence="1">Uncharacterized protein</fullName>
    </submittedName>
</protein>
<dbReference type="RefSeq" id="WP_013891099.1">
    <property type="nucleotide sequence ID" value="NC_015674.1"/>
</dbReference>
<keyword evidence="2" id="KW-1185">Reference proteome</keyword>
<evidence type="ECO:0000313" key="1">
    <source>
        <dbReference type="EMBL" id="CCB80721.1"/>
    </source>
</evidence>
<proteinExistence type="predicted"/>
<dbReference type="Proteomes" id="UP000008387">
    <property type="component" value="Chromosome"/>
</dbReference>
<dbReference type="AlphaFoldDB" id="F8KPJ7"/>
<sequence length="91" mass="10594">MTTILAKHDASLEFNAKLTPKIAQAEIYLRNIVDFCMQLVIGGSSWIMDEPCLNKEIEKINKRTSRDRLIQERVVYMQKNRLKDLQFLPAV</sequence>
<accession>F8KPJ7</accession>
<organism evidence="1 2">
    <name type="scientific">Helicobacter bizzozeronii (strain CIII-1)</name>
    <dbReference type="NCBI Taxonomy" id="1002804"/>
    <lineage>
        <taxon>Bacteria</taxon>
        <taxon>Pseudomonadati</taxon>
        <taxon>Campylobacterota</taxon>
        <taxon>Epsilonproteobacteria</taxon>
        <taxon>Campylobacterales</taxon>
        <taxon>Helicobacteraceae</taxon>
        <taxon>Helicobacter</taxon>
    </lineage>
</organism>
<dbReference type="KEGG" id="hbi:HBZC1_17350"/>
<evidence type="ECO:0000313" key="2">
    <source>
        <dbReference type="Proteomes" id="UP000008387"/>
    </source>
</evidence>
<dbReference type="EMBL" id="FR871757">
    <property type="protein sequence ID" value="CCB80721.1"/>
    <property type="molecule type" value="Genomic_DNA"/>
</dbReference>
<gene>
    <name evidence="1" type="ordered locus">HBZC1_17350</name>
</gene>